<name>A0A8T8K5G2_9EURY</name>
<dbReference type="Pfam" id="PF01523">
    <property type="entry name" value="PmbA_TldD_1st"/>
    <property type="match status" value="1"/>
</dbReference>
<dbReference type="KEGG" id="meme:HYG87_04510"/>
<dbReference type="OrthoDB" id="84520at2157"/>
<dbReference type="AlphaFoldDB" id="A0A8T8K5G2"/>
<dbReference type="PANTHER" id="PTHR43421">
    <property type="entry name" value="METALLOPROTEASE PMBA"/>
    <property type="match status" value="1"/>
</dbReference>
<dbReference type="InterPro" id="IPR045570">
    <property type="entry name" value="Metalloprtase-TldD/E_cen_dom"/>
</dbReference>
<proteinExistence type="predicted"/>
<feature type="domain" description="Metalloprotease TldD/E C-terminal" evidence="2">
    <location>
        <begin position="218"/>
        <end position="434"/>
    </location>
</feature>
<feature type="domain" description="Metalloprotease TldD/E central" evidence="3">
    <location>
        <begin position="109"/>
        <end position="209"/>
    </location>
</feature>
<reference evidence="4" key="1">
    <citation type="submission" date="2020-07" db="EMBL/GenBank/DDBJ databases">
        <title>Methanobacterium. sp. MethCan genome.</title>
        <authorList>
            <person name="Postec A."/>
            <person name="Quemeneur M."/>
        </authorList>
    </citation>
    <scope>NUCLEOTIDE SEQUENCE</scope>
    <source>
        <strain evidence="4">MethCAN</strain>
    </source>
</reference>
<accession>A0A8T8K5G2</accession>
<dbReference type="GO" id="GO:0008237">
    <property type="term" value="F:metallopeptidase activity"/>
    <property type="evidence" value="ECO:0007669"/>
    <property type="project" value="InterPro"/>
</dbReference>
<dbReference type="GO" id="GO:0006508">
    <property type="term" value="P:proteolysis"/>
    <property type="evidence" value="ECO:0007669"/>
    <property type="project" value="InterPro"/>
</dbReference>
<keyword evidence="5" id="KW-1185">Reference proteome</keyword>
<dbReference type="SUPFAM" id="SSF111283">
    <property type="entry name" value="Putative modulator of DNA gyrase, PmbA/TldD"/>
    <property type="match status" value="1"/>
</dbReference>
<dbReference type="GeneID" id="64820001"/>
<dbReference type="Gene3D" id="3.30.2290.10">
    <property type="entry name" value="PmbA/TldD superfamily"/>
    <property type="match status" value="1"/>
</dbReference>
<dbReference type="InterPro" id="IPR035068">
    <property type="entry name" value="TldD/PmbA_N"/>
</dbReference>
<dbReference type="RefSeq" id="WP_211534029.1">
    <property type="nucleotide sequence ID" value="NZ_CP058560.1"/>
</dbReference>
<dbReference type="PANTHER" id="PTHR43421:SF1">
    <property type="entry name" value="METALLOPROTEASE PMBA"/>
    <property type="match status" value="1"/>
</dbReference>
<dbReference type="InterPro" id="IPR002510">
    <property type="entry name" value="Metalloprtase-TldD/E_N"/>
</dbReference>
<dbReference type="Proteomes" id="UP000681041">
    <property type="component" value="Chromosome"/>
</dbReference>
<dbReference type="EMBL" id="CP058560">
    <property type="protein sequence ID" value="QUH23082.1"/>
    <property type="molecule type" value="Genomic_DNA"/>
</dbReference>
<dbReference type="InterPro" id="IPR036059">
    <property type="entry name" value="TldD/PmbA_sf"/>
</dbReference>
<sequence>MMEEMAQKALKEAQRYTDQAEIYLEKEQIMQIEFQKDNLDFAKEESNLGMGIRVIIDGKMGFSYTSNMDEIKNAVKRAVFNSKANQKDENFSLAYPSNYKKVKDIHDPDFDNMEIQEPLLFARTMIDTVKEENCQPTSGGFSSGKSQILIMNSNEVEGMESSTGFAGYVAVNAEKNGEKSTAYESESSRFFDIKPEEIAKNACKIAKDSVGGVEVKTRDMEVILDYHAASGLLGTFLNAINADNVLRGRSILADKLNHKIASSTLNIYDDGTLRGGMNSSSFDGEGTATAKTPLIEEGILQGFIYDLYNAHKGQSKSTGNGIRSSFNENPSVGPTNIIMDFKEDINISQLDDALMVSDVLGAHTANPISGDFSVEANNAFVIKNGEIIHPVKKSMLSGNIFDSLKKMNALESKIKQFGPFILPKILIQELRVVGD</sequence>
<evidence type="ECO:0000313" key="4">
    <source>
        <dbReference type="EMBL" id="QUH23082.1"/>
    </source>
</evidence>
<evidence type="ECO:0000259" key="1">
    <source>
        <dbReference type="Pfam" id="PF01523"/>
    </source>
</evidence>
<dbReference type="Pfam" id="PF19289">
    <property type="entry name" value="PmbA_TldD_3rd"/>
    <property type="match status" value="1"/>
</dbReference>
<dbReference type="Pfam" id="PF19290">
    <property type="entry name" value="PmbA_TldD_2nd"/>
    <property type="match status" value="1"/>
</dbReference>
<dbReference type="GO" id="GO:0005829">
    <property type="term" value="C:cytosol"/>
    <property type="evidence" value="ECO:0007669"/>
    <property type="project" value="TreeGrafter"/>
</dbReference>
<organism evidence="4 5">
    <name type="scientific">Methanobacterium alkalithermotolerans</name>
    <dbReference type="NCBI Taxonomy" id="2731220"/>
    <lineage>
        <taxon>Archaea</taxon>
        <taxon>Methanobacteriati</taxon>
        <taxon>Methanobacteriota</taxon>
        <taxon>Methanomada group</taxon>
        <taxon>Methanobacteria</taxon>
        <taxon>Methanobacteriales</taxon>
        <taxon>Methanobacteriaceae</taxon>
        <taxon>Methanobacterium</taxon>
    </lineage>
</organism>
<gene>
    <name evidence="4" type="ORF">HYG87_04510</name>
</gene>
<evidence type="ECO:0000259" key="3">
    <source>
        <dbReference type="Pfam" id="PF19290"/>
    </source>
</evidence>
<protein>
    <submittedName>
        <fullName evidence="4">TldD/PmbA family protein</fullName>
    </submittedName>
</protein>
<feature type="domain" description="Metalloprotease TldD/E N-terminal" evidence="1">
    <location>
        <begin position="20"/>
        <end position="81"/>
    </location>
</feature>
<dbReference type="InterPro" id="IPR045569">
    <property type="entry name" value="Metalloprtase-TldD/E_C"/>
</dbReference>
<evidence type="ECO:0000313" key="5">
    <source>
        <dbReference type="Proteomes" id="UP000681041"/>
    </source>
</evidence>
<dbReference type="InterPro" id="IPR047657">
    <property type="entry name" value="PmbA"/>
</dbReference>
<evidence type="ECO:0000259" key="2">
    <source>
        <dbReference type="Pfam" id="PF19289"/>
    </source>
</evidence>